<feature type="domain" description="OmpA-like" evidence="3">
    <location>
        <begin position="267"/>
        <end position="390"/>
    </location>
</feature>
<dbReference type="Gene3D" id="3.30.1330.60">
    <property type="entry name" value="OmpA-like domain"/>
    <property type="match status" value="1"/>
</dbReference>
<keyword evidence="2" id="KW-0732">Signal</keyword>
<evidence type="ECO:0000256" key="2">
    <source>
        <dbReference type="SAM" id="SignalP"/>
    </source>
</evidence>
<protein>
    <submittedName>
        <fullName evidence="4">OmpA family protein</fullName>
    </submittedName>
</protein>
<comment type="caution">
    <text evidence="4">The sequence shown here is derived from an EMBL/GenBank/DDBJ whole genome shotgun (WGS) entry which is preliminary data.</text>
</comment>
<evidence type="ECO:0000259" key="3">
    <source>
        <dbReference type="PROSITE" id="PS51123"/>
    </source>
</evidence>
<gene>
    <name evidence="4" type="ORF">ACFPOB_06990</name>
</gene>
<evidence type="ECO:0000313" key="4">
    <source>
        <dbReference type="EMBL" id="MFC5419308.1"/>
    </source>
</evidence>
<organism evidence="4 5">
    <name type="scientific">Bosea eneae</name>
    <dbReference type="NCBI Taxonomy" id="151454"/>
    <lineage>
        <taxon>Bacteria</taxon>
        <taxon>Pseudomonadati</taxon>
        <taxon>Pseudomonadota</taxon>
        <taxon>Alphaproteobacteria</taxon>
        <taxon>Hyphomicrobiales</taxon>
        <taxon>Boseaceae</taxon>
        <taxon>Bosea</taxon>
    </lineage>
</organism>
<proteinExistence type="predicted"/>
<evidence type="ECO:0000313" key="5">
    <source>
        <dbReference type="Proteomes" id="UP001596053"/>
    </source>
</evidence>
<keyword evidence="5" id="KW-1185">Reference proteome</keyword>
<dbReference type="RefSeq" id="WP_377797001.1">
    <property type="nucleotide sequence ID" value="NZ_JBHSLW010000009.1"/>
</dbReference>
<accession>A0ABW0IM11</accession>
<dbReference type="SUPFAM" id="SSF103088">
    <property type="entry name" value="OmpA-like"/>
    <property type="match status" value="1"/>
</dbReference>
<sequence length="390" mass="42334">MRRFSLVRFALSALLVSPAAGLAQTPPAPTPVPFAEALQRAANDLFSKAQLDAERVELVIDPLIDGISAAQSTSTRSMQQSLIELVGKSYPRFQMQPFSSETLARNPVVLIGTFTAVNNAGDAKGARDAYRICLALADLKAKRIVSKGTARAKPEGVDVTPTSYYRDAPMWTKDPTTEAYIKTCQATKLGDPIDPAYAERLNVAALINDGILEYEAQHYREALAFYRTARALPGGDQHRVRIGAYLASSKLGRKDDAVEAFGDLVDSGLSGNQLMVKLLFQPGSTQFIANPQVTEPYPMWLSQIATRAKQKGACLEIVGHTSRTGLPLVNERLSVLRAQYVMDLLQTGAPDSRGRMIATGRGFNENLIGTGKDDASDALDRRVEFKVIGC</sequence>
<name>A0ABW0IM11_9HYPH</name>
<dbReference type="InterPro" id="IPR006665">
    <property type="entry name" value="OmpA-like"/>
</dbReference>
<dbReference type="EMBL" id="JBHSLW010000009">
    <property type="protein sequence ID" value="MFC5419308.1"/>
    <property type="molecule type" value="Genomic_DNA"/>
</dbReference>
<dbReference type="InterPro" id="IPR036737">
    <property type="entry name" value="OmpA-like_sf"/>
</dbReference>
<dbReference type="PROSITE" id="PS51123">
    <property type="entry name" value="OMPA_2"/>
    <property type="match status" value="1"/>
</dbReference>
<reference evidence="5" key="1">
    <citation type="journal article" date="2019" name="Int. J. Syst. Evol. Microbiol.">
        <title>The Global Catalogue of Microorganisms (GCM) 10K type strain sequencing project: providing services to taxonomists for standard genome sequencing and annotation.</title>
        <authorList>
            <consortium name="The Broad Institute Genomics Platform"/>
            <consortium name="The Broad Institute Genome Sequencing Center for Infectious Disease"/>
            <person name="Wu L."/>
            <person name="Ma J."/>
        </authorList>
    </citation>
    <scope>NUCLEOTIDE SEQUENCE [LARGE SCALE GENOMIC DNA]</scope>
    <source>
        <strain evidence="5">NCAIM B.01391</strain>
    </source>
</reference>
<feature type="chain" id="PRO_5047304029" evidence="2">
    <location>
        <begin position="24"/>
        <end position="390"/>
    </location>
</feature>
<evidence type="ECO:0000256" key="1">
    <source>
        <dbReference type="PROSITE-ProRule" id="PRU00473"/>
    </source>
</evidence>
<feature type="signal peptide" evidence="2">
    <location>
        <begin position="1"/>
        <end position="23"/>
    </location>
</feature>
<dbReference type="Proteomes" id="UP001596053">
    <property type="component" value="Unassembled WGS sequence"/>
</dbReference>
<keyword evidence="1" id="KW-0472">Membrane</keyword>